<dbReference type="PANTHER" id="PTHR10629:SF52">
    <property type="entry name" value="DNA (CYTOSINE-5)-METHYLTRANSFERASE 1"/>
    <property type="match status" value="1"/>
</dbReference>
<name>A0A8H4LR55_9HYPO</name>
<keyword evidence="3 5" id="KW-0808">Transferase</keyword>
<dbReference type="GO" id="GO:0044027">
    <property type="term" value="P:negative regulation of gene expression via chromosomal CpG island methylation"/>
    <property type="evidence" value="ECO:0007669"/>
    <property type="project" value="TreeGrafter"/>
</dbReference>
<dbReference type="Proteomes" id="UP000557566">
    <property type="component" value="Unassembled WGS sequence"/>
</dbReference>
<dbReference type="InterPro" id="IPR050390">
    <property type="entry name" value="C5-Methyltransferase"/>
</dbReference>
<dbReference type="PROSITE" id="PS00095">
    <property type="entry name" value="C5_MTASE_2"/>
    <property type="match status" value="1"/>
</dbReference>
<proteinExistence type="inferred from homology"/>
<comment type="similarity">
    <text evidence="5">Belongs to the class I-like SAM-binding methyltransferase superfamily. C5-methyltransferase family.</text>
</comment>
<dbReference type="EC" id="2.1.1.37" evidence="1"/>
<gene>
    <name evidence="6" type="ORF">G6O67_008371</name>
</gene>
<organism evidence="6 7">
    <name type="scientific">Ophiocordyceps sinensis</name>
    <dbReference type="NCBI Taxonomy" id="72228"/>
    <lineage>
        <taxon>Eukaryota</taxon>
        <taxon>Fungi</taxon>
        <taxon>Dikarya</taxon>
        <taxon>Ascomycota</taxon>
        <taxon>Pezizomycotina</taxon>
        <taxon>Sordariomycetes</taxon>
        <taxon>Hypocreomycetidae</taxon>
        <taxon>Hypocreales</taxon>
        <taxon>Ophiocordycipitaceae</taxon>
        <taxon>Ophiocordyceps</taxon>
    </lineage>
</organism>
<dbReference type="AlphaFoldDB" id="A0A8H4LR55"/>
<dbReference type="GO" id="GO:0003886">
    <property type="term" value="F:DNA (cytosine-5-)-methyltransferase activity"/>
    <property type="evidence" value="ECO:0007669"/>
    <property type="project" value="UniProtKB-EC"/>
</dbReference>
<evidence type="ECO:0000256" key="3">
    <source>
        <dbReference type="ARBA" id="ARBA00022679"/>
    </source>
</evidence>
<dbReference type="PROSITE" id="PS51679">
    <property type="entry name" value="SAM_MT_C5"/>
    <property type="match status" value="1"/>
</dbReference>
<dbReference type="InterPro" id="IPR031303">
    <property type="entry name" value="C5_meth_CS"/>
</dbReference>
<dbReference type="Gene3D" id="3.90.120.10">
    <property type="entry name" value="DNA Methylase, subunit A, domain 2"/>
    <property type="match status" value="1"/>
</dbReference>
<comment type="caution">
    <text evidence="6">The sequence shown here is derived from an EMBL/GenBank/DDBJ whole genome shotgun (WGS) entry which is preliminary data.</text>
</comment>
<dbReference type="SUPFAM" id="SSF53335">
    <property type="entry name" value="S-adenosyl-L-methionine-dependent methyltransferases"/>
    <property type="match status" value="1"/>
</dbReference>
<dbReference type="PRINTS" id="PR00105">
    <property type="entry name" value="C5METTRFRASE"/>
</dbReference>
<keyword evidence="7" id="KW-1185">Reference proteome</keyword>
<evidence type="ECO:0000256" key="5">
    <source>
        <dbReference type="PROSITE-ProRule" id="PRU01016"/>
    </source>
</evidence>
<sequence>MAARSASRSSSSSSCTLVDLVDVDDDAQNVFEDVVIDLTDDYSSSLLRDGELALDRLQARGATWRPGDVVEVRGAHLGSYAVDFLKIKIIAETRSGEHVIRGDPLVRTRALLGKLLNKKNEVCWLHFIEDAGPIYLDISPQSIVRRRSLIITNAPYPEHSLWSLATHSDNGISHGHGTRQEHDAEHFGPLACRWRLTIYFERKGRQMRPVEEALESMPSTDVPDSRYHMPYDALRNRWHGAIIAGGSWNAGRAAHVDLEAASQAPRTRSHGQKYTFFDAFSGAGGASRGAQGAGFKVQYAVDKSPEVWETYRGNFPQARLFKTCTHGFLTQTHGENIRVDVLHLSPPCQFFSPAHTHDSVHDADNIAALFGCGELIKKTRPRIITLEQTFGITHDRHIRYFRALIGQMTQHGYSVRWRVVRLCTWGSAQDRKRLVVIAASPGHRLPPFPAATHSETGGGGRKPFTTISQAIDGIPRGHDLHQVWRVHHFEPPRAPLDPHKLARPITTGGAELYHPSGTRKLTLRELASLQGFPLHHRFVGNDTSIRKQIGNAFPPNTVDVLYRHLQRWLLQEDGIVPLRPNVAQVLIVDDD</sequence>
<evidence type="ECO:0000256" key="4">
    <source>
        <dbReference type="ARBA" id="ARBA00022691"/>
    </source>
</evidence>
<dbReference type="PANTHER" id="PTHR10629">
    <property type="entry name" value="CYTOSINE-SPECIFIC METHYLTRANSFERASE"/>
    <property type="match status" value="1"/>
</dbReference>
<feature type="active site" evidence="5">
    <location>
        <position position="348"/>
    </location>
</feature>
<reference evidence="6 7" key="1">
    <citation type="journal article" date="2020" name="Genome Biol. Evol.">
        <title>A new high-quality draft genome assembly of the Chinese cordyceps Ophiocordyceps sinensis.</title>
        <authorList>
            <person name="Shu R."/>
            <person name="Zhang J."/>
            <person name="Meng Q."/>
            <person name="Zhang H."/>
            <person name="Zhou G."/>
            <person name="Li M."/>
            <person name="Wu P."/>
            <person name="Zhao Y."/>
            <person name="Chen C."/>
            <person name="Qin Q."/>
        </authorList>
    </citation>
    <scope>NUCLEOTIDE SEQUENCE [LARGE SCALE GENOMIC DNA]</scope>
    <source>
        <strain evidence="6 7">IOZ07</strain>
    </source>
</reference>
<dbReference type="InterPro" id="IPR029063">
    <property type="entry name" value="SAM-dependent_MTases_sf"/>
</dbReference>
<dbReference type="GO" id="GO:0005634">
    <property type="term" value="C:nucleus"/>
    <property type="evidence" value="ECO:0007669"/>
    <property type="project" value="TreeGrafter"/>
</dbReference>
<dbReference type="GO" id="GO:0003677">
    <property type="term" value="F:DNA binding"/>
    <property type="evidence" value="ECO:0007669"/>
    <property type="project" value="TreeGrafter"/>
</dbReference>
<dbReference type="InterPro" id="IPR001525">
    <property type="entry name" value="C5_MeTfrase"/>
</dbReference>
<evidence type="ECO:0000313" key="6">
    <source>
        <dbReference type="EMBL" id="KAF4504184.1"/>
    </source>
</evidence>
<dbReference type="Gene3D" id="3.40.50.150">
    <property type="entry name" value="Vaccinia Virus protein VP39"/>
    <property type="match status" value="1"/>
</dbReference>
<dbReference type="Pfam" id="PF00145">
    <property type="entry name" value="DNA_methylase"/>
    <property type="match status" value="2"/>
</dbReference>
<keyword evidence="2 5" id="KW-0489">Methyltransferase</keyword>
<accession>A0A8H4LR55</accession>
<dbReference type="OrthoDB" id="414133at2759"/>
<evidence type="ECO:0000313" key="7">
    <source>
        <dbReference type="Proteomes" id="UP000557566"/>
    </source>
</evidence>
<keyword evidence="4 5" id="KW-0949">S-adenosyl-L-methionine</keyword>
<evidence type="ECO:0000256" key="1">
    <source>
        <dbReference type="ARBA" id="ARBA00011975"/>
    </source>
</evidence>
<evidence type="ECO:0000256" key="2">
    <source>
        <dbReference type="ARBA" id="ARBA00022603"/>
    </source>
</evidence>
<dbReference type="EMBL" id="JAAVMX010000011">
    <property type="protein sequence ID" value="KAF4504184.1"/>
    <property type="molecule type" value="Genomic_DNA"/>
</dbReference>
<dbReference type="GO" id="GO:0032259">
    <property type="term" value="P:methylation"/>
    <property type="evidence" value="ECO:0007669"/>
    <property type="project" value="UniProtKB-KW"/>
</dbReference>
<protein>
    <recommendedName>
        <fullName evidence="1">DNA (cytosine-5-)-methyltransferase</fullName>
        <ecNumber evidence="1">2.1.1.37</ecNumber>
    </recommendedName>
</protein>